<dbReference type="Proteomes" id="UP000030758">
    <property type="component" value="Unassembled WGS sequence"/>
</dbReference>
<name>A0A085NSX9_9BILA</name>
<protein>
    <submittedName>
        <fullName evidence="2">Uncharacterized protein</fullName>
    </submittedName>
</protein>
<reference evidence="2" key="1">
    <citation type="journal article" date="2014" name="Nat. Genet.">
        <title>Genome and transcriptome of the porcine whipworm Trichuris suis.</title>
        <authorList>
            <person name="Jex A.R."/>
            <person name="Nejsum P."/>
            <person name="Schwarz E.M."/>
            <person name="Hu L."/>
            <person name="Young N.D."/>
            <person name="Hall R.S."/>
            <person name="Korhonen P.K."/>
            <person name="Liao S."/>
            <person name="Thamsborg S."/>
            <person name="Xia J."/>
            <person name="Xu P."/>
            <person name="Wang S."/>
            <person name="Scheerlinck J.P."/>
            <person name="Hofmann A."/>
            <person name="Sternberg P.W."/>
            <person name="Wang J."/>
            <person name="Gasser R.B."/>
        </authorList>
    </citation>
    <scope>NUCLEOTIDE SEQUENCE [LARGE SCALE GENOMIC DNA]</scope>
    <source>
        <strain evidence="2">DCEP-RM93F</strain>
    </source>
</reference>
<feature type="non-terminal residue" evidence="2">
    <location>
        <position position="77"/>
    </location>
</feature>
<sequence length="77" mass="8192">VLCMRMALGDNQRPPHAASGLPPVDTANRRNQLLYDQPTALHYRPARPSSDHNEAAAAAARSSTTTTRSIGTAPLGK</sequence>
<evidence type="ECO:0000256" key="1">
    <source>
        <dbReference type="SAM" id="MobiDB-lite"/>
    </source>
</evidence>
<evidence type="ECO:0000313" key="2">
    <source>
        <dbReference type="EMBL" id="KFD72575.1"/>
    </source>
</evidence>
<dbReference type="AlphaFoldDB" id="A0A085NSX9"/>
<feature type="non-terminal residue" evidence="2">
    <location>
        <position position="1"/>
    </location>
</feature>
<feature type="compositionally biased region" description="Low complexity" evidence="1">
    <location>
        <begin position="55"/>
        <end position="69"/>
    </location>
</feature>
<feature type="region of interest" description="Disordered" evidence="1">
    <location>
        <begin position="42"/>
        <end position="77"/>
    </location>
</feature>
<proteinExistence type="predicted"/>
<feature type="region of interest" description="Disordered" evidence="1">
    <location>
        <begin position="1"/>
        <end position="26"/>
    </location>
</feature>
<organism evidence="2">
    <name type="scientific">Trichuris suis</name>
    <name type="common">pig whipworm</name>
    <dbReference type="NCBI Taxonomy" id="68888"/>
    <lineage>
        <taxon>Eukaryota</taxon>
        <taxon>Metazoa</taxon>
        <taxon>Ecdysozoa</taxon>
        <taxon>Nematoda</taxon>
        <taxon>Enoplea</taxon>
        <taxon>Dorylaimia</taxon>
        <taxon>Trichinellida</taxon>
        <taxon>Trichuridae</taxon>
        <taxon>Trichuris</taxon>
    </lineage>
</organism>
<dbReference type="EMBL" id="KL367477">
    <property type="protein sequence ID" value="KFD72575.1"/>
    <property type="molecule type" value="Genomic_DNA"/>
</dbReference>
<accession>A0A085NSX9</accession>
<gene>
    <name evidence="2" type="ORF">M514_15411</name>
</gene>